<evidence type="ECO:0000313" key="4">
    <source>
        <dbReference type="EMBL" id="STD82514.1"/>
    </source>
</evidence>
<dbReference type="Proteomes" id="UP000254807">
    <property type="component" value="Unassembled WGS sequence"/>
</dbReference>
<evidence type="ECO:0000256" key="1">
    <source>
        <dbReference type="SAM" id="MobiDB-lite"/>
    </source>
</evidence>
<reference evidence="3" key="2">
    <citation type="submission" date="2023-03" db="EMBL/GenBank/DDBJ databases">
        <authorList>
            <person name="Shen W."/>
            <person name="Cai J."/>
        </authorList>
    </citation>
    <scope>NUCLEOTIDE SEQUENCE</scope>
    <source>
        <strain evidence="3">K69-2</strain>
    </source>
</reference>
<dbReference type="EMBL" id="UFYW01000001">
    <property type="protein sequence ID" value="STD82514.1"/>
    <property type="molecule type" value="Genomic_DNA"/>
</dbReference>
<dbReference type="Proteomes" id="UP001183682">
    <property type="component" value="Unassembled WGS sequence"/>
</dbReference>
<name>A0A376H041_ENTGA</name>
<dbReference type="OrthoDB" id="2200368at2"/>
<protein>
    <submittedName>
        <fullName evidence="4">Uncharacterized protein</fullName>
    </submittedName>
</protein>
<keyword evidence="2" id="KW-0812">Transmembrane</keyword>
<accession>A0A376H041</accession>
<keyword evidence="5" id="KW-1185">Reference proteome</keyword>
<gene>
    <name evidence="4" type="ORF">NCTC12360_00943</name>
    <name evidence="3" type="ORF">P7E30_13435</name>
</gene>
<dbReference type="AlphaFoldDB" id="A0A376H041"/>
<evidence type="ECO:0000256" key="2">
    <source>
        <dbReference type="SAM" id="Phobius"/>
    </source>
</evidence>
<evidence type="ECO:0000313" key="5">
    <source>
        <dbReference type="Proteomes" id="UP000254807"/>
    </source>
</evidence>
<sequence length="149" mass="17568">MDEKKGRSKIKGILFFVLYFFFFTPLALVGYQLTPYIIENKSIDLLVHIQQTFQQPLQKIKEIPNNKYWYVFVIMEVIGLFILILYLNPKRESGYQVVGRTMPIHGSACWGIDKELRSPKNVHFRKSSKRLKRDLEKSMELGEKNAKPR</sequence>
<dbReference type="EMBL" id="JARPZN010000011">
    <property type="protein sequence ID" value="MDT2691175.1"/>
    <property type="molecule type" value="Genomic_DNA"/>
</dbReference>
<feature type="region of interest" description="Disordered" evidence="1">
    <location>
        <begin position="125"/>
        <end position="149"/>
    </location>
</feature>
<keyword evidence="2" id="KW-1133">Transmembrane helix</keyword>
<feature type="transmembrane region" description="Helical" evidence="2">
    <location>
        <begin position="68"/>
        <end position="87"/>
    </location>
</feature>
<feature type="transmembrane region" description="Helical" evidence="2">
    <location>
        <begin position="12"/>
        <end position="33"/>
    </location>
</feature>
<keyword evidence="2" id="KW-0472">Membrane</keyword>
<dbReference type="RefSeq" id="WP_010709801.1">
    <property type="nucleotide sequence ID" value="NZ_JARPZN010000011.1"/>
</dbReference>
<proteinExistence type="predicted"/>
<organism evidence="4 5">
    <name type="scientific">Enterococcus gallinarum</name>
    <dbReference type="NCBI Taxonomy" id="1353"/>
    <lineage>
        <taxon>Bacteria</taxon>
        <taxon>Bacillati</taxon>
        <taxon>Bacillota</taxon>
        <taxon>Bacilli</taxon>
        <taxon>Lactobacillales</taxon>
        <taxon>Enterococcaceae</taxon>
        <taxon>Enterococcus</taxon>
    </lineage>
</organism>
<evidence type="ECO:0000313" key="3">
    <source>
        <dbReference type="EMBL" id="MDT2691175.1"/>
    </source>
</evidence>
<reference evidence="4 5" key="1">
    <citation type="submission" date="2018-06" db="EMBL/GenBank/DDBJ databases">
        <authorList>
            <consortium name="Pathogen Informatics"/>
            <person name="Doyle S."/>
        </authorList>
    </citation>
    <scope>NUCLEOTIDE SEQUENCE [LARGE SCALE GENOMIC DNA]</scope>
    <source>
        <strain evidence="4 5">NCTC12360</strain>
    </source>
</reference>
<feature type="compositionally biased region" description="Basic and acidic residues" evidence="1">
    <location>
        <begin position="133"/>
        <end position="149"/>
    </location>
</feature>